<dbReference type="CDD" id="cd17511">
    <property type="entry name" value="YbjN_AmyR-like"/>
    <property type="match status" value="1"/>
</dbReference>
<name>A0A059FZZ2_9PROT</name>
<dbReference type="PATRIC" id="fig|1280951.3.peg.204"/>
<dbReference type="Proteomes" id="UP000025061">
    <property type="component" value="Unassembled WGS sequence"/>
</dbReference>
<organism evidence="1 2">
    <name type="scientific">Hyphomonas hirschiana VP5</name>
    <dbReference type="NCBI Taxonomy" id="1280951"/>
    <lineage>
        <taxon>Bacteria</taxon>
        <taxon>Pseudomonadati</taxon>
        <taxon>Pseudomonadota</taxon>
        <taxon>Alphaproteobacteria</taxon>
        <taxon>Hyphomonadales</taxon>
        <taxon>Hyphomonadaceae</taxon>
        <taxon>Hyphomonas</taxon>
    </lineage>
</organism>
<evidence type="ECO:0008006" key="3">
    <source>
        <dbReference type="Google" id="ProtNLM"/>
    </source>
</evidence>
<evidence type="ECO:0000313" key="2">
    <source>
        <dbReference type="Proteomes" id="UP000025061"/>
    </source>
</evidence>
<reference evidence="1 2" key="1">
    <citation type="submission" date="2013-04" db="EMBL/GenBank/DDBJ databases">
        <title>Hyphomonas hirschiana VP5 Genome Sequencing.</title>
        <authorList>
            <person name="Lai Q."/>
            <person name="Shao Z."/>
        </authorList>
    </citation>
    <scope>NUCLEOTIDE SEQUENCE [LARGE SCALE GENOMIC DNA]</scope>
    <source>
        <strain evidence="1 2">VP5</strain>
    </source>
</reference>
<dbReference type="AlphaFoldDB" id="A0A059FZZ2"/>
<gene>
    <name evidence="1" type="ORF">HHI_01010</name>
</gene>
<accession>A0A059FZZ2</accession>
<dbReference type="EMBL" id="ARYI01000001">
    <property type="protein sequence ID" value="KCZ96215.1"/>
    <property type="molecule type" value="Genomic_DNA"/>
</dbReference>
<keyword evidence="2" id="KW-1185">Reference proteome</keyword>
<sequence>MTLLGAAVLPAHADDSRLLTSATLADLQSIVVEEGYTILSTGNDGEVSVRAKTAEGLVFNVIGTVCDSENADGCLGINMQVRYDADGKETLERINDVNLMWAATSAWYSVGGTDGKTPTVGITRYVILDRGATIGNIKDNLLNVLAIAPNAANYIWQAGEYAPGYEAEYEDDEDYFYEDW</sequence>
<comment type="caution">
    <text evidence="1">The sequence shown here is derived from an EMBL/GenBank/DDBJ whole genome shotgun (WGS) entry which is preliminary data.</text>
</comment>
<proteinExistence type="predicted"/>
<protein>
    <recommendedName>
        <fullName evidence="3">YbjN domain-containing protein</fullName>
    </recommendedName>
</protein>
<evidence type="ECO:0000313" key="1">
    <source>
        <dbReference type="EMBL" id="KCZ96215.1"/>
    </source>
</evidence>